<dbReference type="GO" id="GO:0005634">
    <property type="term" value="C:nucleus"/>
    <property type="evidence" value="ECO:0007669"/>
    <property type="project" value="TreeGrafter"/>
</dbReference>
<dbReference type="Gene3D" id="3.40.250.10">
    <property type="entry name" value="Rhodanese-like domain"/>
    <property type="match status" value="1"/>
</dbReference>
<comment type="caution">
    <text evidence="2">The sequence shown here is derived from an EMBL/GenBank/DDBJ whole genome shotgun (WGS) entry which is preliminary data.</text>
</comment>
<dbReference type="GO" id="GO:0005737">
    <property type="term" value="C:cytoplasm"/>
    <property type="evidence" value="ECO:0007669"/>
    <property type="project" value="TreeGrafter"/>
</dbReference>
<evidence type="ECO:0000313" key="2">
    <source>
        <dbReference type="EMBL" id="KAK0531474.1"/>
    </source>
</evidence>
<dbReference type="PROSITE" id="PS50206">
    <property type="entry name" value="RHODANESE_3"/>
    <property type="match status" value="1"/>
</dbReference>
<name>A0AAN6JR21_9BASI</name>
<dbReference type="Pfam" id="PF00581">
    <property type="entry name" value="Rhodanese"/>
    <property type="match status" value="1"/>
</dbReference>
<proteinExistence type="predicted"/>
<dbReference type="AlphaFoldDB" id="A0AAN6JR21"/>
<dbReference type="SUPFAM" id="SSF52821">
    <property type="entry name" value="Rhodanese/Cell cycle control phosphatase"/>
    <property type="match status" value="1"/>
</dbReference>
<reference evidence="2" key="1">
    <citation type="journal article" date="2023" name="PhytoFront">
        <title>Draft Genome Resources of Seven Strains of Tilletia horrida, Causal Agent of Kernel Smut of Rice.</title>
        <authorList>
            <person name="Khanal S."/>
            <person name="Antony Babu S."/>
            <person name="Zhou X.G."/>
        </authorList>
    </citation>
    <scope>NUCLEOTIDE SEQUENCE</scope>
    <source>
        <strain evidence="2">TX3</strain>
    </source>
</reference>
<dbReference type="PANTHER" id="PTHR10828:SF50">
    <property type="entry name" value="REDUCTASE (ARC2), PUTATIVE (AFU_ORTHOLOGUE AFUA_6G13400)-RELATED"/>
    <property type="match status" value="1"/>
</dbReference>
<dbReference type="GO" id="GO:0004725">
    <property type="term" value="F:protein tyrosine phosphatase activity"/>
    <property type="evidence" value="ECO:0007669"/>
    <property type="project" value="TreeGrafter"/>
</dbReference>
<dbReference type="PANTHER" id="PTHR10828">
    <property type="entry name" value="M-PHASE INDUCER PHOSPHATASE DUAL SPECIFICITY PHOSPHATASE CDC25"/>
    <property type="match status" value="1"/>
</dbReference>
<protein>
    <recommendedName>
        <fullName evidence="1">Rhodanese domain-containing protein</fullName>
    </recommendedName>
</protein>
<dbReference type="SMART" id="SM00450">
    <property type="entry name" value="RHOD"/>
    <property type="match status" value="1"/>
</dbReference>
<organism evidence="2 3">
    <name type="scientific">Tilletia horrida</name>
    <dbReference type="NCBI Taxonomy" id="155126"/>
    <lineage>
        <taxon>Eukaryota</taxon>
        <taxon>Fungi</taxon>
        <taxon>Dikarya</taxon>
        <taxon>Basidiomycota</taxon>
        <taxon>Ustilaginomycotina</taxon>
        <taxon>Exobasidiomycetes</taxon>
        <taxon>Tilletiales</taxon>
        <taxon>Tilletiaceae</taxon>
        <taxon>Tilletia</taxon>
    </lineage>
</organism>
<evidence type="ECO:0000313" key="3">
    <source>
        <dbReference type="Proteomes" id="UP001176521"/>
    </source>
</evidence>
<dbReference type="EMBL" id="JAPDMQ010000185">
    <property type="protein sequence ID" value="KAK0531474.1"/>
    <property type="molecule type" value="Genomic_DNA"/>
</dbReference>
<accession>A0AAN6JR21</accession>
<dbReference type="Proteomes" id="UP001176521">
    <property type="component" value="Unassembled WGS sequence"/>
</dbReference>
<sequence length="186" mass="20438">MMATALKGDDHPINQAGWSDAYPPAAHAEPFDILEPATLASWIQHQHQQQSADGLSSKVPGIDYLVVDVRRADCEYMIPGAINLPAHSFYHSLPSLYPLLSRVPILVFHCGNRNTRGTRCAHWLADALAQHDGDKLIPAGQEPQEGKVKIYTLNGGYNGWEQTYGVLDIATRGKRSEQGNLKAVPM</sequence>
<keyword evidence="3" id="KW-1185">Reference proteome</keyword>
<evidence type="ECO:0000259" key="1">
    <source>
        <dbReference type="PROSITE" id="PS50206"/>
    </source>
</evidence>
<feature type="domain" description="Rhodanese" evidence="1">
    <location>
        <begin position="63"/>
        <end position="169"/>
    </location>
</feature>
<gene>
    <name evidence="2" type="ORF">OC842_003616</name>
</gene>
<dbReference type="InterPro" id="IPR001763">
    <property type="entry name" value="Rhodanese-like_dom"/>
</dbReference>
<dbReference type="InterPro" id="IPR036873">
    <property type="entry name" value="Rhodanese-like_dom_sf"/>
</dbReference>